<gene>
    <name evidence="3" type="ORF">APAL1065_LOCUS13831</name>
</gene>
<feature type="transmembrane region" description="Helical" evidence="2">
    <location>
        <begin position="137"/>
        <end position="160"/>
    </location>
</feature>
<protein>
    <submittedName>
        <fullName evidence="3">Uncharacterized protein</fullName>
    </submittedName>
</protein>
<proteinExistence type="predicted"/>
<name>A0A7S2YDL3_9STRA</name>
<dbReference type="EMBL" id="HBHT01020677">
    <property type="protein sequence ID" value="CAD9969833.1"/>
    <property type="molecule type" value="Transcribed_RNA"/>
</dbReference>
<evidence type="ECO:0000313" key="3">
    <source>
        <dbReference type="EMBL" id="CAD9969833.1"/>
    </source>
</evidence>
<feature type="compositionally biased region" description="Low complexity" evidence="1">
    <location>
        <begin position="181"/>
        <end position="196"/>
    </location>
</feature>
<dbReference type="AlphaFoldDB" id="A0A7S2YDL3"/>
<keyword evidence="2" id="KW-1133">Transmembrane helix</keyword>
<sequence>MMVSGVKDDEFEDEVMGGKQSGKDDKDRRGGFMSFLFGANKSHKSLSTGEGDDADSAYVRERMALHATEQSRAERGTAARSVRTADDDEYEFVKKNIDDYDEELGMAPRSRLTTTTALYRTNDETVVRENRRRVQCLLLVCCCLCIIMVGASFGAAWWAVKLAEDDDEPAAVGVRAANDTVPTLAPTSAPTPAATSVPPPTTPVSPIILANNTPGCPDGNVPVEIVITFDGEPEEIGIALRESTLTAIWGFESGTFKSFSQFLRENYFMVCVSPAVTYTLAITDTQGTGLVSDFLGQGVYGKFAIFYEDGLVSRYNGDCDSDQEGITDCGAFCACEFTLEAGSSSGGCRTDCEANLN</sequence>
<evidence type="ECO:0000256" key="2">
    <source>
        <dbReference type="SAM" id="Phobius"/>
    </source>
</evidence>
<feature type="region of interest" description="Disordered" evidence="1">
    <location>
        <begin position="1"/>
        <end position="29"/>
    </location>
</feature>
<evidence type="ECO:0000256" key="1">
    <source>
        <dbReference type="SAM" id="MobiDB-lite"/>
    </source>
</evidence>
<reference evidence="3" key="1">
    <citation type="submission" date="2021-01" db="EMBL/GenBank/DDBJ databases">
        <authorList>
            <person name="Corre E."/>
            <person name="Pelletier E."/>
            <person name="Niang G."/>
            <person name="Scheremetjew M."/>
            <person name="Finn R."/>
            <person name="Kale V."/>
            <person name="Holt S."/>
            <person name="Cochrane G."/>
            <person name="Meng A."/>
            <person name="Brown T."/>
            <person name="Cohen L."/>
        </authorList>
    </citation>
    <scope>NUCLEOTIDE SEQUENCE</scope>
    <source>
        <strain evidence="3">CCMP125</strain>
    </source>
</reference>
<keyword evidence="2" id="KW-0812">Transmembrane</keyword>
<keyword evidence="2" id="KW-0472">Membrane</keyword>
<organism evidence="3">
    <name type="scientific">Entomoneis paludosa</name>
    <dbReference type="NCBI Taxonomy" id="265537"/>
    <lineage>
        <taxon>Eukaryota</taxon>
        <taxon>Sar</taxon>
        <taxon>Stramenopiles</taxon>
        <taxon>Ochrophyta</taxon>
        <taxon>Bacillariophyta</taxon>
        <taxon>Bacillariophyceae</taxon>
        <taxon>Bacillariophycidae</taxon>
        <taxon>Entomoneidaceae</taxon>
        <taxon>Entomoneis</taxon>
    </lineage>
</organism>
<accession>A0A7S2YDL3</accession>
<feature type="region of interest" description="Disordered" evidence="1">
    <location>
        <begin position="181"/>
        <end position="200"/>
    </location>
</feature>